<dbReference type="InterPro" id="IPR038071">
    <property type="entry name" value="UROD/MetE-like_sf"/>
</dbReference>
<dbReference type="Gene3D" id="3.20.20.210">
    <property type="match status" value="1"/>
</dbReference>
<dbReference type="HOGENOM" id="CLU_2463322_0_0_7"/>
<comment type="caution">
    <text evidence="1">The sequence shown here is derived from an EMBL/GenBank/DDBJ whole genome shotgun (WGS) entry which is preliminary data.</text>
</comment>
<protein>
    <submittedName>
        <fullName evidence="1">Uncharacterized protein</fullName>
    </submittedName>
</protein>
<organism evidence="1 2">
    <name type="scientific">Entotheonella factor</name>
    <dbReference type="NCBI Taxonomy" id="1429438"/>
    <lineage>
        <taxon>Bacteria</taxon>
        <taxon>Pseudomonadati</taxon>
        <taxon>Nitrospinota/Tectimicrobiota group</taxon>
        <taxon>Candidatus Tectimicrobiota</taxon>
        <taxon>Candidatus Entotheonellia</taxon>
        <taxon>Candidatus Entotheonellales</taxon>
        <taxon>Candidatus Entotheonellaceae</taxon>
        <taxon>Candidatus Entotheonella</taxon>
    </lineage>
</organism>
<dbReference type="Proteomes" id="UP000019141">
    <property type="component" value="Unassembled WGS sequence"/>
</dbReference>
<proteinExistence type="predicted"/>
<dbReference type="AlphaFoldDB" id="W4LB55"/>
<name>W4LB55_ENTF1</name>
<sequence>MSGLDFSELLEIETQGNRYGHTVKAARVTGPIRRPGSVLLDSLRFLKQHTSKPVKVTLPGPMTTVDTLADAYYGDREKLATALVGVGT</sequence>
<evidence type="ECO:0000313" key="2">
    <source>
        <dbReference type="Proteomes" id="UP000019141"/>
    </source>
</evidence>
<keyword evidence="2" id="KW-1185">Reference proteome</keyword>
<accession>W4LB55</accession>
<gene>
    <name evidence="1" type="ORF">ETSY1_32650</name>
</gene>
<reference evidence="1 2" key="1">
    <citation type="journal article" date="2014" name="Nature">
        <title>An environmental bacterial taxon with a large and distinct metabolic repertoire.</title>
        <authorList>
            <person name="Wilson M.C."/>
            <person name="Mori T."/>
            <person name="Ruckert C."/>
            <person name="Uria A.R."/>
            <person name="Helf M.J."/>
            <person name="Takada K."/>
            <person name="Gernert C."/>
            <person name="Steffens U.A."/>
            <person name="Heycke N."/>
            <person name="Schmitt S."/>
            <person name="Rinke C."/>
            <person name="Helfrich E.J."/>
            <person name="Brachmann A.O."/>
            <person name="Gurgui C."/>
            <person name="Wakimoto T."/>
            <person name="Kracht M."/>
            <person name="Crusemann M."/>
            <person name="Hentschel U."/>
            <person name="Abe I."/>
            <person name="Matsunaga S."/>
            <person name="Kalinowski J."/>
            <person name="Takeyama H."/>
            <person name="Piel J."/>
        </authorList>
    </citation>
    <scope>NUCLEOTIDE SEQUENCE [LARGE SCALE GENOMIC DNA]</scope>
    <source>
        <strain evidence="2">TSY1</strain>
    </source>
</reference>
<dbReference type="EMBL" id="AZHW01000979">
    <property type="protein sequence ID" value="ETW94955.1"/>
    <property type="molecule type" value="Genomic_DNA"/>
</dbReference>
<evidence type="ECO:0000313" key="1">
    <source>
        <dbReference type="EMBL" id="ETW94955.1"/>
    </source>
</evidence>
<dbReference type="SUPFAM" id="SSF51726">
    <property type="entry name" value="UROD/MetE-like"/>
    <property type="match status" value="1"/>
</dbReference>